<dbReference type="EMBL" id="CP118712">
    <property type="protein sequence ID" value="WGK87226.1"/>
    <property type="molecule type" value="Genomic_DNA"/>
</dbReference>
<dbReference type="InterPro" id="IPR055644">
    <property type="entry name" value="DUF7220"/>
</dbReference>
<reference evidence="2 3" key="1">
    <citation type="submission" date="2022-02" db="EMBL/GenBank/DDBJ databases">
        <title>Emergence and expansion in Europe of a Vibrio aestuarianus clonal complex pathogenic for oysters.</title>
        <authorList>
            <person name="Mesnil A."/>
            <person name="Travers M.-A."/>
        </authorList>
    </citation>
    <scope>NUCLEOTIDE SEQUENCE [LARGE SCALE GENOMIC DNA]</scope>
    <source>
        <strain evidence="2 3">U17</strain>
    </source>
</reference>
<feature type="transmembrane region" description="Helical" evidence="1">
    <location>
        <begin position="12"/>
        <end position="33"/>
    </location>
</feature>
<dbReference type="Pfam" id="PF23858">
    <property type="entry name" value="DUF7220"/>
    <property type="match status" value="1"/>
</dbReference>
<name>A0ABD7YQV5_9VIBR</name>
<keyword evidence="1" id="KW-0472">Membrane</keyword>
<dbReference type="AlphaFoldDB" id="A0ABD7YQV5"/>
<gene>
    <name evidence="2" type="ORF">PYE67_13970</name>
</gene>
<feature type="transmembrane region" description="Helical" evidence="1">
    <location>
        <begin position="45"/>
        <end position="64"/>
    </location>
</feature>
<evidence type="ECO:0000256" key="1">
    <source>
        <dbReference type="SAM" id="Phobius"/>
    </source>
</evidence>
<dbReference type="RefSeq" id="WP_261927880.1">
    <property type="nucleotide sequence ID" value="NZ_CALYLG010000378.1"/>
</dbReference>
<organism evidence="2 3">
    <name type="scientific">Vibrio aestuarianus</name>
    <dbReference type="NCBI Taxonomy" id="28171"/>
    <lineage>
        <taxon>Bacteria</taxon>
        <taxon>Pseudomonadati</taxon>
        <taxon>Pseudomonadota</taxon>
        <taxon>Gammaproteobacteria</taxon>
        <taxon>Vibrionales</taxon>
        <taxon>Vibrionaceae</taxon>
        <taxon>Vibrio</taxon>
    </lineage>
</organism>
<dbReference type="Proteomes" id="UP001241226">
    <property type="component" value="Chromosome 2"/>
</dbReference>
<keyword evidence="1" id="KW-1133">Transmembrane helix</keyword>
<accession>A0ABD7YQV5</accession>
<protein>
    <submittedName>
        <fullName evidence="2">Uncharacterized protein</fullName>
    </submittedName>
</protein>
<evidence type="ECO:0000313" key="2">
    <source>
        <dbReference type="EMBL" id="WGK87226.1"/>
    </source>
</evidence>
<sequence>MQTKQNSFVESVVNVLIGYGISIVSQLVIFPLFDVHLKLEENLLIGLYFTIISIGRSYSIRRLFNRKQRKNPIMDMEVR</sequence>
<keyword evidence="1" id="KW-0812">Transmembrane</keyword>
<evidence type="ECO:0000313" key="3">
    <source>
        <dbReference type="Proteomes" id="UP001241226"/>
    </source>
</evidence>
<proteinExistence type="predicted"/>